<feature type="compositionally biased region" description="Acidic residues" evidence="1">
    <location>
        <begin position="266"/>
        <end position="277"/>
    </location>
</feature>
<reference evidence="2 3" key="1">
    <citation type="submission" date="2017-11" db="EMBL/GenBank/DDBJ databases">
        <title>A major lineage of nontailed dsDNA viruses as unrecognized killers of marine bacteria.</title>
        <authorList>
            <person name="Kauffman K.M."/>
            <person name="Hussain F.A."/>
            <person name="Yang J."/>
            <person name="Arevalo P."/>
            <person name="Brown J.M."/>
            <person name="Chang W.K."/>
            <person name="VanInsberghe D."/>
            <person name="Elsherbini J."/>
            <person name="Cutler M.B."/>
            <person name="Kelly L."/>
            <person name="Polz M.F."/>
        </authorList>
    </citation>
    <scope>NUCLEOTIDE SEQUENCE [LARGE SCALE GENOMIC DNA]</scope>
</reference>
<feature type="region of interest" description="Disordered" evidence="1">
    <location>
        <begin position="258"/>
        <end position="277"/>
    </location>
</feature>
<dbReference type="Proteomes" id="UP000269294">
    <property type="component" value="Segment"/>
</dbReference>
<evidence type="ECO:0000256" key="1">
    <source>
        <dbReference type="SAM" id="MobiDB-lite"/>
    </source>
</evidence>
<organism evidence="2 3">
    <name type="scientific">Vibrio phage 1.204.O._10N.222.46.F12</name>
    <dbReference type="NCBI Taxonomy" id="1881263"/>
    <lineage>
        <taxon>Viruses</taxon>
        <taxon>Duplodnaviria</taxon>
        <taxon>Heunggongvirae</taxon>
        <taxon>Uroviricota</taxon>
        <taxon>Caudoviricetes</taxon>
        <taxon>Autographivirales</taxon>
        <taxon>Cyclitvirus</taxon>
        <taxon>Cyclitvirus cyclit</taxon>
    </lineage>
</organism>
<evidence type="ECO:0000313" key="3">
    <source>
        <dbReference type="Proteomes" id="UP000269294"/>
    </source>
</evidence>
<gene>
    <name evidence="2" type="ORF">NVP1204O_34</name>
</gene>
<protein>
    <submittedName>
        <fullName evidence="2">Uncharacterized protein</fullName>
    </submittedName>
</protein>
<dbReference type="EMBL" id="MG592574">
    <property type="protein sequence ID" value="AUR95254.1"/>
    <property type="molecule type" value="Genomic_DNA"/>
</dbReference>
<sequence length="286" mass="31478">MTRPNIAALTAAAKKDKNFTETSSGGSFERELPVEGIGFCRLREYIELGIHTHGKGAHAKDRPLARFVFELTHGNHQIKFEKDGKEHTTAHTMSVTVPISDNESADYIKIFNLLNWQGTYTHPMEALDMPMMCKINHSKSEDGKKEYANLWTGTPKDKSWQILPPVIEADLTVPGSVAKNIEAAIPGLCGGEESIKVFLWLHADQAQWDTLFIEGTKTVKGKDGTETEQSKNWLQERIRNAKNFAGSPMEQILAAGGEDMGNLPTSEEEVQAGGEDTDAALKALGL</sequence>
<name>A0A2I7RNN8_9CAUD</name>
<proteinExistence type="predicted"/>
<evidence type="ECO:0000313" key="2">
    <source>
        <dbReference type="EMBL" id="AUR95254.1"/>
    </source>
</evidence>
<accession>A0A2I7RNN8</accession>
<keyword evidence="3" id="KW-1185">Reference proteome</keyword>